<protein>
    <submittedName>
        <fullName evidence="3">Uncharacterized protein</fullName>
    </submittedName>
</protein>
<reference evidence="3 4" key="1">
    <citation type="submission" date="2020-08" db="EMBL/GenBank/DDBJ databases">
        <title>Genome sequencing of Purple Non-Sulfur Bacteria from various extreme environments.</title>
        <authorList>
            <person name="Mayer M."/>
        </authorList>
    </citation>
    <scope>NUCLEOTIDE SEQUENCE [LARGE SCALE GENOMIC DNA]</scope>
    <source>
        <strain evidence="3 4">JA135</strain>
    </source>
</reference>
<comment type="caution">
    <text evidence="3">The sequence shown here is derived from an EMBL/GenBank/DDBJ whole genome shotgun (WGS) entry which is preliminary data.</text>
</comment>
<organism evidence="3 4">
    <name type="scientific">Roseospira goensis</name>
    <dbReference type="NCBI Taxonomy" id="391922"/>
    <lineage>
        <taxon>Bacteria</taxon>
        <taxon>Pseudomonadati</taxon>
        <taxon>Pseudomonadota</taxon>
        <taxon>Alphaproteobacteria</taxon>
        <taxon>Rhodospirillales</taxon>
        <taxon>Rhodospirillaceae</taxon>
        <taxon>Roseospira</taxon>
    </lineage>
</organism>
<evidence type="ECO:0000313" key="4">
    <source>
        <dbReference type="Proteomes" id="UP000555728"/>
    </source>
</evidence>
<dbReference type="Proteomes" id="UP000555728">
    <property type="component" value="Unassembled WGS sequence"/>
</dbReference>
<feature type="region of interest" description="Disordered" evidence="1">
    <location>
        <begin position="94"/>
        <end position="114"/>
    </location>
</feature>
<name>A0A7W6RY57_9PROT</name>
<keyword evidence="2" id="KW-0812">Transmembrane</keyword>
<evidence type="ECO:0000313" key="3">
    <source>
        <dbReference type="EMBL" id="MBB4285236.1"/>
    </source>
</evidence>
<feature type="transmembrane region" description="Helical" evidence="2">
    <location>
        <begin position="52"/>
        <end position="74"/>
    </location>
</feature>
<keyword evidence="2" id="KW-0472">Membrane</keyword>
<keyword evidence="4" id="KW-1185">Reference proteome</keyword>
<dbReference type="RefSeq" id="WP_184432236.1">
    <property type="nucleotide sequence ID" value="NZ_JACIGI010000005.1"/>
</dbReference>
<keyword evidence="2" id="KW-1133">Transmembrane helix</keyword>
<gene>
    <name evidence="3" type="ORF">GGD88_000953</name>
</gene>
<dbReference type="AlphaFoldDB" id="A0A7W6RY57"/>
<sequence length="114" mass="12251">MRVFLTVILPLLTPSLLYIAWLFLRGRAAPGSAPADGGAGVSVVRRLGDDVPWLTLVLTGALLAVAVTMAMYFFQPMGDPDMEYVPPRFEDGRIIPGEMRPRGAGDPTAPAEQP</sequence>
<evidence type="ECO:0000256" key="2">
    <source>
        <dbReference type="SAM" id="Phobius"/>
    </source>
</evidence>
<proteinExistence type="predicted"/>
<accession>A0A7W6RY57</accession>
<evidence type="ECO:0000256" key="1">
    <source>
        <dbReference type="SAM" id="MobiDB-lite"/>
    </source>
</evidence>
<dbReference type="EMBL" id="JACIGI010000005">
    <property type="protein sequence ID" value="MBB4285236.1"/>
    <property type="molecule type" value="Genomic_DNA"/>
</dbReference>
<feature type="compositionally biased region" description="Basic and acidic residues" evidence="1">
    <location>
        <begin position="94"/>
        <end position="103"/>
    </location>
</feature>